<evidence type="ECO:0000256" key="1">
    <source>
        <dbReference type="SAM" id="MobiDB-lite"/>
    </source>
</evidence>
<sequence>MDKHVSESVSRLIRSSSCLGSIVKMPTEGEGGHTRMQENNTEYHRHDGHTIIQTPMSDRTHSPRRVNGKTHRPLSLSHTHTTMRQAGQRVCVCVTVLVLLSVCEPAVCDRCTDQRSTHSRQQPSPHGNRQTAAQTPHSEWVTVVSESID</sequence>
<gene>
    <name evidence="2" type="ORF">VBRA1451_LOCUS2896</name>
</gene>
<feature type="region of interest" description="Disordered" evidence="1">
    <location>
        <begin position="115"/>
        <end position="138"/>
    </location>
</feature>
<protein>
    <submittedName>
        <fullName evidence="2">Uncharacterized protein</fullName>
    </submittedName>
</protein>
<evidence type="ECO:0000313" key="2">
    <source>
        <dbReference type="EMBL" id="CAD9047842.1"/>
    </source>
</evidence>
<feature type="compositionally biased region" description="Basic residues" evidence="1">
    <location>
        <begin position="62"/>
        <end position="72"/>
    </location>
</feature>
<dbReference type="AlphaFoldDB" id="A0A7S1JLL9"/>
<accession>A0A7S1JLL9</accession>
<name>A0A7S1JLL9_9ALVE</name>
<proteinExistence type="predicted"/>
<feature type="compositionally biased region" description="Polar residues" evidence="1">
    <location>
        <begin position="119"/>
        <end position="137"/>
    </location>
</feature>
<reference evidence="2" key="1">
    <citation type="submission" date="2021-01" db="EMBL/GenBank/DDBJ databases">
        <authorList>
            <person name="Corre E."/>
            <person name="Pelletier E."/>
            <person name="Niang G."/>
            <person name="Scheremetjew M."/>
            <person name="Finn R."/>
            <person name="Kale V."/>
            <person name="Holt S."/>
            <person name="Cochrane G."/>
            <person name="Meng A."/>
            <person name="Brown T."/>
            <person name="Cohen L."/>
        </authorList>
    </citation>
    <scope>NUCLEOTIDE SEQUENCE</scope>
    <source>
        <strain evidence="2">CCMP3346</strain>
    </source>
</reference>
<dbReference type="EMBL" id="HBGB01004975">
    <property type="protein sequence ID" value="CAD9047842.1"/>
    <property type="molecule type" value="Transcribed_RNA"/>
</dbReference>
<organism evidence="2">
    <name type="scientific">Vitrella brassicaformis</name>
    <dbReference type="NCBI Taxonomy" id="1169539"/>
    <lineage>
        <taxon>Eukaryota</taxon>
        <taxon>Sar</taxon>
        <taxon>Alveolata</taxon>
        <taxon>Colpodellida</taxon>
        <taxon>Vitrellaceae</taxon>
        <taxon>Vitrella</taxon>
    </lineage>
</organism>
<feature type="region of interest" description="Disordered" evidence="1">
    <location>
        <begin position="53"/>
        <end position="74"/>
    </location>
</feature>